<dbReference type="RefSeq" id="XP_024720022.1">
    <property type="nucleotide sequence ID" value="XM_024869255.1"/>
</dbReference>
<protein>
    <submittedName>
        <fullName evidence="2">Uncharacterized protein</fullName>
    </submittedName>
</protein>
<dbReference type="EMBL" id="KZ679012">
    <property type="protein sequence ID" value="PSS16514.1"/>
    <property type="molecule type" value="Genomic_DNA"/>
</dbReference>
<keyword evidence="3" id="KW-1185">Reference proteome</keyword>
<keyword evidence="1" id="KW-0812">Transmembrane</keyword>
<evidence type="ECO:0000313" key="3">
    <source>
        <dbReference type="Proteomes" id="UP000241818"/>
    </source>
</evidence>
<reference evidence="2 3" key="1">
    <citation type="journal article" date="2018" name="New Phytol.">
        <title>Comparative genomics and transcriptomics depict ericoid mycorrhizal fungi as versatile saprotrophs and plant mutualists.</title>
        <authorList>
            <person name="Martino E."/>
            <person name="Morin E."/>
            <person name="Grelet G.A."/>
            <person name="Kuo A."/>
            <person name="Kohler A."/>
            <person name="Daghino S."/>
            <person name="Barry K.W."/>
            <person name="Cichocki N."/>
            <person name="Clum A."/>
            <person name="Dockter R.B."/>
            <person name="Hainaut M."/>
            <person name="Kuo R.C."/>
            <person name="LaButti K."/>
            <person name="Lindahl B.D."/>
            <person name="Lindquist E.A."/>
            <person name="Lipzen A."/>
            <person name="Khouja H.R."/>
            <person name="Magnuson J."/>
            <person name="Murat C."/>
            <person name="Ohm R.A."/>
            <person name="Singer S.W."/>
            <person name="Spatafora J.W."/>
            <person name="Wang M."/>
            <person name="Veneault-Fourrey C."/>
            <person name="Henrissat B."/>
            <person name="Grigoriev I.V."/>
            <person name="Martin F.M."/>
            <person name="Perotto S."/>
        </authorList>
    </citation>
    <scope>NUCLEOTIDE SEQUENCE [LARGE SCALE GENOMIC DNA]</scope>
    <source>
        <strain evidence="2 3">ATCC 22711</strain>
    </source>
</reference>
<keyword evidence="1" id="KW-0472">Membrane</keyword>
<sequence length="76" mass="9199">MEEPRHTQIIFHSLYLHFSMNCYLAFLCRKSLGRRRWKRYKNWEESLRAHVASLEFCGLLHLWSFRGLEKKKGGIS</sequence>
<evidence type="ECO:0000256" key="1">
    <source>
        <dbReference type="SAM" id="Phobius"/>
    </source>
</evidence>
<dbReference type="InParanoid" id="A0A2T3AZD5"/>
<name>A0A2T3AZD5_AMORE</name>
<dbReference type="AlphaFoldDB" id="A0A2T3AZD5"/>
<proteinExistence type="predicted"/>
<accession>A0A2T3AZD5</accession>
<dbReference type="GeneID" id="36577336"/>
<organism evidence="2 3">
    <name type="scientific">Amorphotheca resinae ATCC 22711</name>
    <dbReference type="NCBI Taxonomy" id="857342"/>
    <lineage>
        <taxon>Eukaryota</taxon>
        <taxon>Fungi</taxon>
        <taxon>Dikarya</taxon>
        <taxon>Ascomycota</taxon>
        <taxon>Pezizomycotina</taxon>
        <taxon>Leotiomycetes</taxon>
        <taxon>Helotiales</taxon>
        <taxon>Amorphothecaceae</taxon>
        <taxon>Amorphotheca</taxon>
    </lineage>
</organism>
<gene>
    <name evidence="2" type="ORF">M430DRAFT_66890</name>
</gene>
<dbReference type="Proteomes" id="UP000241818">
    <property type="component" value="Unassembled WGS sequence"/>
</dbReference>
<keyword evidence="1" id="KW-1133">Transmembrane helix</keyword>
<feature type="transmembrane region" description="Helical" evidence="1">
    <location>
        <begin position="6"/>
        <end position="26"/>
    </location>
</feature>
<evidence type="ECO:0000313" key="2">
    <source>
        <dbReference type="EMBL" id="PSS16514.1"/>
    </source>
</evidence>